<evidence type="ECO:0000313" key="14">
    <source>
        <dbReference type="Proteomes" id="UP000249725"/>
    </source>
</evidence>
<dbReference type="InterPro" id="IPR037066">
    <property type="entry name" value="Plug_dom_sf"/>
</dbReference>
<keyword evidence="6 8" id="KW-0472">Membrane</keyword>
<dbReference type="AlphaFoldDB" id="A0A328A9G1"/>
<dbReference type="InterPro" id="IPR000531">
    <property type="entry name" value="Beta-barrel_TonB"/>
</dbReference>
<comment type="caution">
    <text evidence="13">The sequence shown here is derived from an EMBL/GenBank/DDBJ whole genome shotgun (WGS) entry which is preliminary data.</text>
</comment>
<keyword evidence="3 8" id="KW-1134">Transmembrane beta strand</keyword>
<keyword evidence="14" id="KW-1185">Reference proteome</keyword>
<dbReference type="Gene3D" id="2.170.130.10">
    <property type="entry name" value="TonB-dependent receptor, plug domain"/>
    <property type="match status" value="1"/>
</dbReference>
<dbReference type="InterPro" id="IPR036942">
    <property type="entry name" value="Beta-barrel_TonB_sf"/>
</dbReference>
<keyword evidence="4 8" id="KW-0812">Transmembrane</keyword>
<sequence>MSRHLKSGGSLIALIAATSFFATSAYGQSSTGTRTETELEAVVVTGTSLRGVAPVGSTVVTVGQEDIERTAAINASQLVNTVPAITTSGSVPQGENAYSYYSPQIHSLAGSASNSTLVIVDGLRLVGGGTQYSQTDPNIIPTSAIQRVEVLADGASSVYGSDAVAGVVNFITRSSFEGVQVNMRAGFADKYKNRDANFIAGTEWETGGFYIAGMYSYQDELDNTDRPFLSRGDYRDIGGTNTNAFTCGPATIRTPASGNNVFLSPSATTAVPNTQPNAPCNTSIYDNALPQQWRANLMVNVHQDITDRLRFRGKMVYNRQATEENSTPGTLANVAVYGPGSGRGGQINPFFIAPAGDPTATQATVSWLDNITDEEDWGTVNSQSEFFYTTGVLEYDITDEWSATLSNAFGSSRSFLGNNDTFCGACANLALNGTTQVSGSTTASSIAGQNVVVLNLPLTTANALDVWNGPGSNRTRADLIRSWYVNDSENTNYNQINQTKLEFQGPIFSVPAGQVRLAFGGEYMLSRLEQKIRGANNTGTSALGSSQRNYKYKRNAYSAYAEVNIPVISSDMGVPLVRRLDLNISGRYDHFDDVGDTKNPKYAVDWEIFEGLKLRANYSTAFVAPPLAVIGDPSQGYLYASGSVGVQGSLFVPVASYPEVLNVPGCANATVTCNIGLGTNQGLRRQLGGGFLNITPQTGKAWSVGADFQPTWLPGFVSNITLFNNTFEGGVNSPNPNSIVNSAGLRDRLVICPNTCSQEQINTFANIAGGATIGGAVPAQVWFLLDQSSGNVLNLDVQGIDFMFNYRYQTENYGSFRISDALTYFTKFDQNFGGGTSFSVLNTSGYNTTFPSIQFKHRANIGWDMGPLAVDLFWNHTGSYNNWSNTSVIPITTDANGNPTGGGDKVKAQNIFDFHASWDFGEVGPLSESQLYIDIQNVFDTEPPFYNGNTAGILGGAWGFNGFTSNPIGRLVSVGLRAGF</sequence>
<dbReference type="PANTHER" id="PTHR47234:SF2">
    <property type="entry name" value="TONB-DEPENDENT RECEPTOR"/>
    <property type="match status" value="1"/>
</dbReference>
<evidence type="ECO:0000256" key="6">
    <source>
        <dbReference type="ARBA" id="ARBA00023136"/>
    </source>
</evidence>
<organism evidence="13 14">
    <name type="scientific">Phenylobacterium deserti</name>
    <dbReference type="NCBI Taxonomy" id="1914756"/>
    <lineage>
        <taxon>Bacteria</taxon>
        <taxon>Pseudomonadati</taxon>
        <taxon>Pseudomonadota</taxon>
        <taxon>Alphaproteobacteria</taxon>
        <taxon>Caulobacterales</taxon>
        <taxon>Caulobacteraceae</taxon>
        <taxon>Phenylobacterium</taxon>
    </lineage>
</organism>
<proteinExistence type="inferred from homology"/>
<evidence type="ECO:0000256" key="1">
    <source>
        <dbReference type="ARBA" id="ARBA00004571"/>
    </source>
</evidence>
<evidence type="ECO:0000259" key="11">
    <source>
        <dbReference type="Pfam" id="PF00593"/>
    </source>
</evidence>
<dbReference type="InterPro" id="IPR012910">
    <property type="entry name" value="Plug_dom"/>
</dbReference>
<feature type="chain" id="PRO_5016428065" evidence="10">
    <location>
        <begin position="25"/>
        <end position="980"/>
    </location>
</feature>
<comment type="subcellular location">
    <subcellularLocation>
        <location evidence="1 8">Cell outer membrane</location>
        <topology evidence="1 8">Multi-pass membrane protein</topology>
    </subcellularLocation>
</comment>
<keyword evidence="5 9" id="KW-0798">TonB box</keyword>
<accession>A0A328A9G1</accession>
<protein>
    <submittedName>
        <fullName evidence="13">TonB-dependent receptor</fullName>
    </submittedName>
</protein>
<evidence type="ECO:0000259" key="12">
    <source>
        <dbReference type="Pfam" id="PF07715"/>
    </source>
</evidence>
<dbReference type="InterPro" id="IPR039426">
    <property type="entry name" value="TonB-dep_rcpt-like"/>
</dbReference>
<evidence type="ECO:0000256" key="2">
    <source>
        <dbReference type="ARBA" id="ARBA00022448"/>
    </source>
</evidence>
<keyword evidence="10" id="KW-0732">Signal</keyword>
<evidence type="ECO:0000256" key="8">
    <source>
        <dbReference type="PROSITE-ProRule" id="PRU01360"/>
    </source>
</evidence>
<feature type="domain" description="TonB-dependent receptor-like beta-barrel" evidence="11">
    <location>
        <begin position="337"/>
        <end position="938"/>
    </location>
</feature>
<dbReference type="SUPFAM" id="SSF56935">
    <property type="entry name" value="Porins"/>
    <property type="match status" value="1"/>
</dbReference>
<dbReference type="Pfam" id="PF00593">
    <property type="entry name" value="TonB_dep_Rec_b-barrel"/>
    <property type="match status" value="1"/>
</dbReference>
<dbReference type="EMBL" id="QFYR01000006">
    <property type="protein sequence ID" value="RAK50776.1"/>
    <property type="molecule type" value="Genomic_DNA"/>
</dbReference>
<dbReference type="PROSITE" id="PS52016">
    <property type="entry name" value="TONB_DEPENDENT_REC_3"/>
    <property type="match status" value="1"/>
</dbReference>
<evidence type="ECO:0000256" key="5">
    <source>
        <dbReference type="ARBA" id="ARBA00023077"/>
    </source>
</evidence>
<comment type="similarity">
    <text evidence="8 9">Belongs to the TonB-dependent receptor family.</text>
</comment>
<evidence type="ECO:0000256" key="3">
    <source>
        <dbReference type="ARBA" id="ARBA00022452"/>
    </source>
</evidence>
<keyword evidence="7 8" id="KW-0998">Cell outer membrane</keyword>
<name>A0A328A9G1_9CAUL</name>
<reference evidence="14" key="1">
    <citation type="submission" date="2018-05" db="EMBL/GenBank/DDBJ databases">
        <authorList>
            <person name="Li X."/>
        </authorList>
    </citation>
    <scope>NUCLEOTIDE SEQUENCE [LARGE SCALE GENOMIC DNA]</scope>
    <source>
        <strain evidence="14">YIM 73061</strain>
    </source>
</reference>
<gene>
    <name evidence="13" type="ORF">DJ018_18720</name>
</gene>
<dbReference type="OrthoDB" id="7051241at2"/>
<dbReference type="Proteomes" id="UP000249725">
    <property type="component" value="Unassembled WGS sequence"/>
</dbReference>
<evidence type="ECO:0000256" key="4">
    <source>
        <dbReference type="ARBA" id="ARBA00022692"/>
    </source>
</evidence>
<keyword evidence="13" id="KW-0675">Receptor</keyword>
<dbReference type="Pfam" id="PF07715">
    <property type="entry name" value="Plug"/>
    <property type="match status" value="1"/>
</dbReference>
<feature type="signal peptide" evidence="10">
    <location>
        <begin position="1"/>
        <end position="24"/>
    </location>
</feature>
<dbReference type="RefSeq" id="WP_111516505.1">
    <property type="nucleotide sequence ID" value="NZ_QFYR01000006.1"/>
</dbReference>
<evidence type="ECO:0000256" key="9">
    <source>
        <dbReference type="RuleBase" id="RU003357"/>
    </source>
</evidence>
<evidence type="ECO:0000256" key="7">
    <source>
        <dbReference type="ARBA" id="ARBA00023237"/>
    </source>
</evidence>
<dbReference type="PANTHER" id="PTHR47234">
    <property type="match status" value="1"/>
</dbReference>
<evidence type="ECO:0000256" key="10">
    <source>
        <dbReference type="SAM" id="SignalP"/>
    </source>
</evidence>
<dbReference type="GO" id="GO:0009279">
    <property type="term" value="C:cell outer membrane"/>
    <property type="evidence" value="ECO:0007669"/>
    <property type="project" value="UniProtKB-SubCell"/>
</dbReference>
<dbReference type="Gene3D" id="2.40.170.20">
    <property type="entry name" value="TonB-dependent receptor, beta-barrel domain"/>
    <property type="match status" value="1"/>
</dbReference>
<evidence type="ECO:0000313" key="13">
    <source>
        <dbReference type="EMBL" id="RAK50776.1"/>
    </source>
</evidence>
<keyword evidence="2 8" id="KW-0813">Transport</keyword>
<feature type="domain" description="TonB-dependent receptor plug" evidence="12">
    <location>
        <begin position="57"/>
        <end position="167"/>
    </location>
</feature>